<dbReference type="GO" id="GO:0016020">
    <property type="term" value="C:membrane"/>
    <property type="evidence" value="ECO:0007669"/>
    <property type="project" value="TreeGrafter"/>
</dbReference>
<dbReference type="InterPro" id="IPR050865">
    <property type="entry name" value="BEACH_Domain"/>
</dbReference>
<dbReference type="PANTHER" id="PTHR13743">
    <property type="entry name" value="BEIGE/BEACH-RELATED"/>
    <property type="match status" value="1"/>
</dbReference>
<dbReference type="STRING" id="51031.W2THW4"/>
<dbReference type="Proteomes" id="UP000053676">
    <property type="component" value="Unassembled WGS sequence"/>
</dbReference>
<gene>
    <name evidence="3" type="ORF">NECAME_08532</name>
</gene>
<dbReference type="Pfam" id="PF20425">
    <property type="entry name" value="Neurobeachin"/>
    <property type="match status" value="1"/>
</dbReference>
<dbReference type="GO" id="GO:0019901">
    <property type="term" value="F:protein kinase binding"/>
    <property type="evidence" value="ECO:0007669"/>
    <property type="project" value="TreeGrafter"/>
</dbReference>
<feature type="region of interest" description="Disordered" evidence="1">
    <location>
        <begin position="45"/>
        <end position="68"/>
    </location>
</feature>
<dbReference type="InterPro" id="IPR046852">
    <property type="entry name" value="Neurobeachin_a-sol"/>
</dbReference>
<keyword evidence="4" id="KW-1185">Reference proteome</keyword>
<name>W2THW4_NECAM</name>
<dbReference type="KEGG" id="nai:NECAME_08532"/>
<dbReference type="OrthoDB" id="5868373at2759"/>
<evidence type="ECO:0000313" key="3">
    <source>
        <dbReference type="EMBL" id="ETN81403.1"/>
    </source>
</evidence>
<organism evidence="3 4">
    <name type="scientific">Necator americanus</name>
    <name type="common">Human hookworm</name>
    <dbReference type="NCBI Taxonomy" id="51031"/>
    <lineage>
        <taxon>Eukaryota</taxon>
        <taxon>Metazoa</taxon>
        <taxon>Ecdysozoa</taxon>
        <taxon>Nematoda</taxon>
        <taxon>Chromadorea</taxon>
        <taxon>Rhabditida</taxon>
        <taxon>Rhabditina</taxon>
        <taxon>Rhabditomorpha</taxon>
        <taxon>Strongyloidea</taxon>
        <taxon>Ancylostomatidae</taxon>
        <taxon>Bunostominae</taxon>
        <taxon>Necator</taxon>
    </lineage>
</organism>
<reference evidence="4" key="1">
    <citation type="journal article" date="2014" name="Nat. Genet.">
        <title>Genome of the human hookworm Necator americanus.</title>
        <authorList>
            <person name="Tang Y.T."/>
            <person name="Gao X."/>
            <person name="Rosa B.A."/>
            <person name="Abubucker S."/>
            <person name="Hallsworth-Pepin K."/>
            <person name="Martin J."/>
            <person name="Tyagi R."/>
            <person name="Heizer E."/>
            <person name="Zhang X."/>
            <person name="Bhonagiri-Palsikar V."/>
            <person name="Minx P."/>
            <person name="Warren W.C."/>
            <person name="Wang Q."/>
            <person name="Zhan B."/>
            <person name="Hotez P.J."/>
            <person name="Sternberg P.W."/>
            <person name="Dougall A."/>
            <person name="Gaze S.T."/>
            <person name="Mulvenna J."/>
            <person name="Sotillo J."/>
            <person name="Ranganathan S."/>
            <person name="Rabelo E.M."/>
            <person name="Wilson R.K."/>
            <person name="Felgner P.L."/>
            <person name="Bethony J."/>
            <person name="Hawdon J.M."/>
            <person name="Gasser R.B."/>
            <person name="Loukas A."/>
            <person name="Mitreva M."/>
        </authorList>
    </citation>
    <scope>NUCLEOTIDE SEQUENCE [LARGE SCALE GENOMIC DNA]</scope>
</reference>
<evidence type="ECO:0000313" key="4">
    <source>
        <dbReference type="Proteomes" id="UP000053676"/>
    </source>
</evidence>
<dbReference type="PANTHER" id="PTHR13743:SF162">
    <property type="entry name" value="NEUROBEACHIN"/>
    <property type="match status" value="1"/>
</dbReference>
<evidence type="ECO:0000259" key="2">
    <source>
        <dbReference type="Pfam" id="PF20425"/>
    </source>
</evidence>
<feature type="domain" description="Neurobeachin alpha-solenoid region" evidence="2">
    <location>
        <begin position="179"/>
        <end position="311"/>
    </location>
</feature>
<dbReference type="AlphaFoldDB" id="W2THW4"/>
<sequence>MHSCVCRADNLLGHSPSIRNDQLDEISISHDGARETESVARVLQPHGDSTSENTLNGEDSTLVSSSAHTTALSVPNSLENNIFMSTDDSSRPEVVPPSRLMDILGDTAGALGDEIELDLTHSMTPSPSVPPSRRGSIAAFQRRDSRAATPVSAESIASLPRIMSKTTIIHSSDESPQETFERLILGIKDGSMEKSEIVDQLFNTLVGGQFDLETRYIIEDCSNIERMLTLLTHSDETLQAEIWSVFLAVVRKSKRNLEACSRISLISKVLDLLPEAQDMLSDLLVQLLGVLTNYSITVKETKQFLRSLQAVNNAWPRNSLRLLQVMKQMPVRDDANVFFSFPGKSQALSKQ</sequence>
<dbReference type="EMBL" id="KI658737">
    <property type="protein sequence ID" value="ETN81403.1"/>
    <property type="molecule type" value="Genomic_DNA"/>
</dbReference>
<evidence type="ECO:0000256" key="1">
    <source>
        <dbReference type="SAM" id="MobiDB-lite"/>
    </source>
</evidence>
<protein>
    <recommendedName>
        <fullName evidence="2">Neurobeachin alpha-solenoid region domain-containing protein</fullName>
    </recommendedName>
</protein>
<proteinExistence type="predicted"/>
<dbReference type="GO" id="GO:0005829">
    <property type="term" value="C:cytosol"/>
    <property type="evidence" value="ECO:0007669"/>
    <property type="project" value="TreeGrafter"/>
</dbReference>
<feature type="compositionally biased region" description="Polar residues" evidence="1">
    <location>
        <begin position="47"/>
        <end position="68"/>
    </location>
</feature>
<accession>W2THW4</accession>
<dbReference type="GO" id="GO:0008104">
    <property type="term" value="P:intracellular protein localization"/>
    <property type="evidence" value="ECO:0007669"/>
    <property type="project" value="TreeGrafter"/>
</dbReference>